<feature type="domain" description="Helicase ATP-binding" evidence="10">
    <location>
        <begin position="294"/>
        <end position="496"/>
    </location>
</feature>
<organism evidence="12 13">
    <name type="scientific">Oecophyllibacter saccharovorans</name>
    <dbReference type="NCBI Taxonomy" id="2558360"/>
    <lineage>
        <taxon>Bacteria</taxon>
        <taxon>Pseudomonadati</taxon>
        <taxon>Pseudomonadota</taxon>
        <taxon>Alphaproteobacteria</taxon>
        <taxon>Acetobacterales</taxon>
        <taxon>Acetobacteraceae</taxon>
        <taxon>Oecophyllibacter</taxon>
    </lineage>
</organism>
<dbReference type="SUPFAM" id="SSF52540">
    <property type="entry name" value="P-loop containing nucleoside triphosphate hydrolases"/>
    <property type="match status" value="1"/>
</dbReference>
<comment type="similarity">
    <text evidence="2">In the central section; belongs to the CRISPR-associated helicase Cas3 family.</text>
</comment>
<dbReference type="PROSITE" id="PS51192">
    <property type="entry name" value="HELICASE_ATP_BIND_1"/>
    <property type="match status" value="1"/>
</dbReference>
<keyword evidence="4" id="KW-0479">Metal-binding</keyword>
<comment type="similarity">
    <text evidence="1">In the N-terminal section; belongs to the CRISPR-associated nuclease Cas3-HD family.</text>
</comment>
<dbReference type="InterPro" id="IPR050547">
    <property type="entry name" value="DEAD_box_RNA_helicases"/>
</dbReference>
<evidence type="ECO:0000313" key="13">
    <source>
        <dbReference type="Proteomes" id="UP000315037"/>
    </source>
</evidence>
<dbReference type="GO" id="GO:0005524">
    <property type="term" value="F:ATP binding"/>
    <property type="evidence" value="ECO:0007669"/>
    <property type="project" value="UniProtKB-KW"/>
</dbReference>
<dbReference type="PANTHER" id="PTHR47963:SF9">
    <property type="entry name" value="CRISPR-ASSOCIATED ENDONUCLEASE_HELICASE CAS3"/>
    <property type="match status" value="1"/>
</dbReference>
<keyword evidence="8" id="KW-0067">ATP-binding</keyword>
<keyword evidence="6" id="KW-0378">Hydrolase</keyword>
<dbReference type="Pfam" id="PF00270">
    <property type="entry name" value="DEAD"/>
    <property type="match status" value="1"/>
</dbReference>
<protein>
    <submittedName>
        <fullName evidence="12">CRISPR-associated helicase Cas3</fullName>
    </submittedName>
</protein>
<dbReference type="InterPro" id="IPR038257">
    <property type="entry name" value="CRISPR-assoc_Cas3_HD_sf"/>
</dbReference>
<sequence length="933" mass="102835">MASPAALPSPIDLGFPWGKFSHPDGGRHFVGDGRDQFLPLYRHMLDVAACFLEIVHQPVFRARLEGAAKEKLSEGQLERLAVLVALHDLGKINTGFQFKIFPNSLSNGHIGPGWHMLVKSELGFNSALNLAELENWSKGLKSLFWAILNHHGKPTLNSTTGALNNDRLEHYTPFQGYHPQQALTNLWLQIKESFPLAFSELTQPLPNVAELQHYLCGMTSLADQVGSREIDFPVSRPELSAPEALRDSRLRAKKSLKKIGLNVQQLRERKQTDLPAAQLFGWADKTSPSQMQEATAHCSNHLIILESETGSGKTEAAFLRFQELFEKGEVDSLYFAVPTRAAASALQERLNKASLAFLGTETILAVPGYLKAGTAVGIRLAGFEVSWPDKSQDKEMRWAAETPRFYLAAPLAVGTVDQALLAALSTKWAHLRASALSRALLVIDEVHASDAYMTQIGASLVQDHIKRGGHALLMSATLGAEARRKWLGLRPSWEDGEQGILERACAVPYPCLTMLDNQGCEHHQAMPSRQKPKTVSLSINTHINDPMRIAAFAAAQARDGLRVLVIRNTVKQALTVFDAFEKLAGADNAHPVPTLELNGVRTLHHSRFAVDDRKALDQAVNALFGKTATTEGAVLIGTQTLEQSLDIDADLLITDLCPIDVLLQRIGRLHRHERERPKNGRQARCIVLTPAALGKKTFQPDKGSLLIYGMGPPRGNSTNGGVYPDLRMLEQTRRLINKCPLWTIPQDNRFLVEQGTNPDILIQLQKERARVVPQWNDHAAVVEGYQCTNKKEAGHLVLNRKAVMAAQLPFPSDEIVSTRLGLANLLIEFPSPPIGPFGNLLTRIMLPAYMAPAICPATNGKASDLSNLSEKDLTPEILSPLPKILEDDPRTSHAKKNPEEIVFRLGQAVFYYSRCGLASEKSFSDEIPPDDET</sequence>
<evidence type="ECO:0000256" key="7">
    <source>
        <dbReference type="ARBA" id="ARBA00022806"/>
    </source>
</evidence>
<evidence type="ECO:0000256" key="6">
    <source>
        <dbReference type="ARBA" id="ARBA00022801"/>
    </source>
</evidence>
<keyword evidence="5" id="KW-0547">Nucleotide-binding</keyword>
<evidence type="ECO:0000256" key="9">
    <source>
        <dbReference type="ARBA" id="ARBA00023118"/>
    </source>
</evidence>
<name>A0A506URL7_9PROT</name>
<gene>
    <name evidence="12" type="primary">cas3</name>
    <name evidence="12" type="ORF">E3202_03570</name>
</gene>
<comment type="caution">
    <text evidence="12">The sequence shown here is derived from an EMBL/GenBank/DDBJ whole genome shotgun (WGS) entry which is preliminary data.</text>
</comment>
<dbReference type="Proteomes" id="UP000315037">
    <property type="component" value="Unassembled WGS sequence"/>
</dbReference>
<evidence type="ECO:0000259" key="11">
    <source>
        <dbReference type="PROSITE" id="PS51643"/>
    </source>
</evidence>
<dbReference type="EMBL" id="SORZ01000001">
    <property type="protein sequence ID" value="TPW35997.1"/>
    <property type="molecule type" value="Genomic_DNA"/>
</dbReference>
<dbReference type="InterPro" id="IPR027417">
    <property type="entry name" value="P-loop_NTPase"/>
</dbReference>
<dbReference type="GO" id="GO:0003724">
    <property type="term" value="F:RNA helicase activity"/>
    <property type="evidence" value="ECO:0007669"/>
    <property type="project" value="TreeGrafter"/>
</dbReference>
<dbReference type="AlphaFoldDB" id="A0A506URL7"/>
<dbReference type="CDD" id="cd09641">
    <property type="entry name" value="Cas3''_I"/>
    <property type="match status" value="1"/>
</dbReference>
<dbReference type="GO" id="GO:0004518">
    <property type="term" value="F:nuclease activity"/>
    <property type="evidence" value="ECO:0007669"/>
    <property type="project" value="UniProtKB-KW"/>
</dbReference>
<dbReference type="Gene3D" id="1.10.3210.30">
    <property type="match status" value="1"/>
</dbReference>
<evidence type="ECO:0000256" key="8">
    <source>
        <dbReference type="ARBA" id="ARBA00022840"/>
    </source>
</evidence>
<dbReference type="RefSeq" id="WP_165600358.1">
    <property type="nucleotide sequence ID" value="NZ_SORZ01000001.1"/>
</dbReference>
<dbReference type="Pfam" id="PF18019">
    <property type="entry name" value="Cas3_HD"/>
    <property type="match status" value="1"/>
</dbReference>
<dbReference type="GO" id="GO:0051607">
    <property type="term" value="P:defense response to virus"/>
    <property type="evidence" value="ECO:0007669"/>
    <property type="project" value="UniProtKB-KW"/>
</dbReference>
<keyword evidence="7" id="KW-0347">Helicase</keyword>
<dbReference type="GO" id="GO:0046872">
    <property type="term" value="F:metal ion binding"/>
    <property type="evidence" value="ECO:0007669"/>
    <property type="project" value="UniProtKB-KW"/>
</dbReference>
<dbReference type="InterPro" id="IPR006474">
    <property type="entry name" value="Helicase_Cas3_CRISPR-ass_core"/>
</dbReference>
<evidence type="ECO:0000259" key="10">
    <source>
        <dbReference type="PROSITE" id="PS51192"/>
    </source>
</evidence>
<evidence type="ECO:0000256" key="4">
    <source>
        <dbReference type="ARBA" id="ARBA00022723"/>
    </source>
</evidence>
<proteinExistence type="inferred from homology"/>
<dbReference type="InterPro" id="IPR054712">
    <property type="entry name" value="Cas3-like_dom"/>
</dbReference>
<evidence type="ECO:0000256" key="1">
    <source>
        <dbReference type="ARBA" id="ARBA00006847"/>
    </source>
</evidence>
<dbReference type="InterPro" id="IPR011545">
    <property type="entry name" value="DEAD/DEAH_box_helicase_dom"/>
</dbReference>
<dbReference type="GO" id="GO:0003723">
    <property type="term" value="F:RNA binding"/>
    <property type="evidence" value="ECO:0007669"/>
    <property type="project" value="TreeGrafter"/>
</dbReference>
<keyword evidence="9" id="KW-0051">Antiviral defense</keyword>
<evidence type="ECO:0000256" key="2">
    <source>
        <dbReference type="ARBA" id="ARBA00009046"/>
    </source>
</evidence>
<evidence type="ECO:0000256" key="3">
    <source>
        <dbReference type="ARBA" id="ARBA00022722"/>
    </source>
</evidence>
<dbReference type="PANTHER" id="PTHR47963">
    <property type="entry name" value="DEAD-BOX ATP-DEPENDENT RNA HELICASE 47, MITOCHONDRIAL"/>
    <property type="match status" value="1"/>
</dbReference>
<dbReference type="PROSITE" id="PS51643">
    <property type="entry name" value="HD_CAS3"/>
    <property type="match status" value="1"/>
</dbReference>
<evidence type="ECO:0000256" key="5">
    <source>
        <dbReference type="ARBA" id="ARBA00022741"/>
    </source>
</evidence>
<dbReference type="Gene3D" id="3.40.50.300">
    <property type="entry name" value="P-loop containing nucleotide triphosphate hydrolases"/>
    <property type="match status" value="2"/>
</dbReference>
<dbReference type="NCBIfam" id="TIGR01596">
    <property type="entry name" value="cas3_HD"/>
    <property type="match status" value="1"/>
</dbReference>
<dbReference type="InterPro" id="IPR014001">
    <property type="entry name" value="Helicase_ATP-bd"/>
</dbReference>
<keyword evidence="3" id="KW-0540">Nuclease</keyword>
<dbReference type="Pfam" id="PF22590">
    <property type="entry name" value="Cas3-like_C_2"/>
    <property type="match status" value="1"/>
</dbReference>
<evidence type="ECO:0000313" key="12">
    <source>
        <dbReference type="EMBL" id="TPW35997.1"/>
    </source>
</evidence>
<dbReference type="NCBIfam" id="TIGR01587">
    <property type="entry name" value="cas3_core"/>
    <property type="match status" value="1"/>
</dbReference>
<reference evidence="12 13" key="1">
    <citation type="submission" date="2019-03" db="EMBL/GenBank/DDBJ databases">
        <title>The complete genome sequence of Neokomagataea sp. Jb2 NBRC113641.</title>
        <authorList>
            <person name="Chua K.-O."/>
            <person name="Chan K.-G."/>
            <person name="See-Too W.-S."/>
        </authorList>
    </citation>
    <scope>NUCLEOTIDE SEQUENCE [LARGE SCALE GENOMIC DNA]</scope>
    <source>
        <strain evidence="12 13">Jb2</strain>
    </source>
</reference>
<accession>A0A506URL7</accession>
<dbReference type="GO" id="GO:0016787">
    <property type="term" value="F:hydrolase activity"/>
    <property type="evidence" value="ECO:0007669"/>
    <property type="project" value="UniProtKB-KW"/>
</dbReference>
<feature type="domain" description="HD Cas3-type" evidence="11">
    <location>
        <begin position="33"/>
        <end position="225"/>
    </location>
</feature>
<dbReference type="InterPro" id="IPR006483">
    <property type="entry name" value="CRISPR-assoc_Cas3_HD"/>
</dbReference>
<keyword evidence="13" id="KW-1185">Reference proteome</keyword>